<dbReference type="EMBL" id="JAMKFB020000036">
    <property type="protein sequence ID" value="KAL0154294.1"/>
    <property type="molecule type" value="Genomic_DNA"/>
</dbReference>
<keyword evidence="10" id="KW-0472">Membrane</keyword>
<dbReference type="GO" id="GO:0005737">
    <property type="term" value="C:cytoplasm"/>
    <property type="evidence" value="ECO:0007669"/>
    <property type="project" value="UniProtKB-SubCell"/>
</dbReference>
<keyword evidence="4" id="KW-1003">Cell membrane</keyword>
<organism evidence="16 17">
    <name type="scientific">Cirrhinus mrigala</name>
    <name type="common">Mrigala</name>
    <dbReference type="NCBI Taxonomy" id="683832"/>
    <lineage>
        <taxon>Eukaryota</taxon>
        <taxon>Metazoa</taxon>
        <taxon>Chordata</taxon>
        <taxon>Craniata</taxon>
        <taxon>Vertebrata</taxon>
        <taxon>Euteleostomi</taxon>
        <taxon>Actinopterygii</taxon>
        <taxon>Neopterygii</taxon>
        <taxon>Teleostei</taxon>
        <taxon>Ostariophysi</taxon>
        <taxon>Cypriniformes</taxon>
        <taxon>Cyprinidae</taxon>
        <taxon>Labeoninae</taxon>
        <taxon>Labeonini</taxon>
        <taxon>Cirrhinus</taxon>
    </lineage>
</organism>
<feature type="domain" description="Cyclic nucleotide-binding" evidence="15">
    <location>
        <begin position="1"/>
        <end position="26"/>
    </location>
</feature>
<evidence type="ECO:0000256" key="9">
    <source>
        <dbReference type="ARBA" id="ARBA00022741"/>
    </source>
</evidence>
<evidence type="ECO:0000256" key="4">
    <source>
        <dbReference type="ARBA" id="ARBA00022475"/>
    </source>
</evidence>
<dbReference type="GO" id="GO:0005886">
    <property type="term" value="C:plasma membrane"/>
    <property type="evidence" value="ECO:0007669"/>
    <property type="project" value="UniProtKB-SubCell"/>
</dbReference>
<evidence type="ECO:0000256" key="11">
    <source>
        <dbReference type="ARBA" id="ARBA00023149"/>
    </source>
</evidence>
<keyword evidence="9" id="KW-0547">Nucleotide-binding</keyword>
<keyword evidence="17" id="KW-1185">Reference proteome</keyword>
<dbReference type="AlphaFoldDB" id="A0ABD0MWB4"/>
<dbReference type="InterPro" id="IPR014710">
    <property type="entry name" value="RmlC-like_jellyroll"/>
</dbReference>
<feature type="non-terminal residue" evidence="16">
    <location>
        <position position="1"/>
    </location>
</feature>
<gene>
    <name evidence="16" type="ORF">M9458_050407</name>
</gene>
<sequence length="136" mass="15860">DRATFHRLIVKNNAKKRKMYESFIESVPLLKSLQLSERMKIVDVVGMKTFSDGEQIIRQVRLANLLAMPAIRPTASTSWSLERSGSRSEAKLGRVRGRRRRWRWRAAPGVSISVSWRWSPINPERRLCMRQERPSV</sequence>
<evidence type="ECO:0000256" key="14">
    <source>
        <dbReference type="SAM" id="MobiDB-lite"/>
    </source>
</evidence>
<comment type="subcellular location">
    <subcellularLocation>
        <location evidence="1">Cell membrane</location>
    </subcellularLocation>
    <subcellularLocation>
        <location evidence="2">Cytoplasm</location>
    </subcellularLocation>
</comment>
<evidence type="ECO:0000256" key="1">
    <source>
        <dbReference type="ARBA" id="ARBA00004236"/>
    </source>
</evidence>
<name>A0ABD0MWB4_CIRMR</name>
<comment type="similarity">
    <text evidence="3">Belongs to the cAMP-dependent kinase regulatory chain family.</text>
</comment>
<comment type="caution">
    <text evidence="16">The sequence shown here is derived from an EMBL/GenBank/DDBJ whole genome shotgun (WGS) entry which is preliminary data.</text>
</comment>
<feature type="domain" description="Cyclic nucleotide-binding" evidence="15">
    <location>
        <begin position="29"/>
        <end position="59"/>
    </location>
</feature>
<dbReference type="SUPFAM" id="SSF51206">
    <property type="entry name" value="cAMP-binding domain-like"/>
    <property type="match status" value="1"/>
</dbReference>
<evidence type="ECO:0000256" key="6">
    <source>
        <dbReference type="ARBA" id="ARBA00022553"/>
    </source>
</evidence>
<protein>
    <recommendedName>
        <fullName evidence="13">cAMP-dependent protein kinase type II-alpha regulatory subunit</fullName>
    </recommendedName>
</protein>
<dbReference type="PROSITE" id="PS50042">
    <property type="entry name" value="CNMP_BINDING_3"/>
    <property type="match status" value="2"/>
</dbReference>
<evidence type="ECO:0000256" key="7">
    <source>
        <dbReference type="ARBA" id="ARBA00022566"/>
    </source>
</evidence>
<keyword evidence="11" id="KW-0114">cAMP</keyword>
<keyword evidence="5" id="KW-0963">Cytoplasm</keyword>
<accession>A0ABD0MWB4</accession>
<evidence type="ECO:0000256" key="5">
    <source>
        <dbReference type="ARBA" id="ARBA00022490"/>
    </source>
</evidence>
<dbReference type="InterPro" id="IPR018490">
    <property type="entry name" value="cNMP-bd_dom_sf"/>
</dbReference>
<evidence type="ECO:0000256" key="12">
    <source>
        <dbReference type="ARBA" id="ARBA00037198"/>
    </source>
</evidence>
<dbReference type="InterPro" id="IPR000595">
    <property type="entry name" value="cNMP-bd_dom"/>
</dbReference>
<evidence type="ECO:0000259" key="15">
    <source>
        <dbReference type="PROSITE" id="PS50042"/>
    </source>
</evidence>
<dbReference type="GO" id="GO:0030552">
    <property type="term" value="F:cAMP binding"/>
    <property type="evidence" value="ECO:0007669"/>
    <property type="project" value="UniProtKB-KW"/>
</dbReference>
<evidence type="ECO:0000256" key="8">
    <source>
        <dbReference type="ARBA" id="ARBA00022737"/>
    </source>
</evidence>
<evidence type="ECO:0000313" key="17">
    <source>
        <dbReference type="Proteomes" id="UP001529510"/>
    </source>
</evidence>
<reference evidence="16 17" key="1">
    <citation type="submission" date="2024-05" db="EMBL/GenBank/DDBJ databases">
        <title>Genome sequencing and assembly of Indian major carp, Cirrhinus mrigala (Hamilton, 1822).</title>
        <authorList>
            <person name="Mohindra V."/>
            <person name="Chowdhury L.M."/>
            <person name="Lal K."/>
            <person name="Jena J.K."/>
        </authorList>
    </citation>
    <scope>NUCLEOTIDE SEQUENCE [LARGE SCALE GENOMIC DNA]</scope>
    <source>
        <strain evidence="16">CM1030</strain>
        <tissue evidence="16">Blood</tissue>
    </source>
</reference>
<evidence type="ECO:0000256" key="2">
    <source>
        <dbReference type="ARBA" id="ARBA00004496"/>
    </source>
</evidence>
<keyword evidence="8" id="KW-0677">Repeat</keyword>
<dbReference type="Gene3D" id="2.60.120.10">
    <property type="entry name" value="Jelly Rolls"/>
    <property type="match status" value="1"/>
</dbReference>
<evidence type="ECO:0000313" key="16">
    <source>
        <dbReference type="EMBL" id="KAL0154294.1"/>
    </source>
</evidence>
<keyword evidence="7" id="KW-0116">cAMP-binding</keyword>
<evidence type="ECO:0000256" key="13">
    <source>
        <dbReference type="ARBA" id="ARBA00041039"/>
    </source>
</evidence>
<dbReference type="PANTHER" id="PTHR11635">
    <property type="entry name" value="CAMP-DEPENDENT PROTEIN KINASE REGULATORY CHAIN"/>
    <property type="match status" value="1"/>
</dbReference>
<dbReference type="InterPro" id="IPR050503">
    <property type="entry name" value="cAMP-dep_PK_reg_su-like"/>
</dbReference>
<evidence type="ECO:0000256" key="3">
    <source>
        <dbReference type="ARBA" id="ARBA00005753"/>
    </source>
</evidence>
<comment type="function">
    <text evidence="12">Regulatory subunit of the cAMP-dependent protein kinases involved in cAMP signaling in cells. Type II regulatory chains mediate membrane association by binding to anchoring proteins, including the MAP2 kinase.</text>
</comment>
<dbReference type="Proteomes" id="UP001529510">
    <property type="component" value="Unassembled WGS sequence"/>
</dbReference>
<proteinExistence type="inferred from homology"/>
<keyword evidence="6" id="KW-0597">Phosphoprotein</keyword>
<feature type="region of interest" description="Disordered" evidence="14">
    <location>
        <begin position="78"/>
        <end position="97"/>
    </location>
</feature>
<evidence type="ECO:0000256" key="10">
    <source>
        <dbReference type="ARBA" id="ARBA00023136"/>
    </source>
</evidence>
<dbReference type="PANTHER" id="PTHR11635:SF153">
    <property type="entry name" value="CAMP-DEPENDENT PROTEIN KINASE TYPE II-ALPHA REGULATORY SUBUNIT"/>
    <property type="match status" value="1"/>
</dbReference>